<evidence type="ECO:0000256" key="11">
    <source>
        <dbReference type="RuleBase" id="RU003884"/>
    </source>
</evidence>
<dbReference type="PANTHER" id="PTHR30451">
    <property type="entry name" value="OUTER MEMBRANE USHER PROTEIN"/>
    <property type="match status" value="1"/>
</dbReference>
<evidence type="ECO:0000313" key="16">
    <source>
        <dbReference type="Proteomes" id="UP000323234"/>
    </source>
</evidence>
<dbReference type="InterPro" id="IPR043142">
    <property type="entry name" value="PapC-like_C_sf"/>
</dbReference>
<gene>
    <name evidence="15" type="ORF">F0320_20430</name>
</gene>
<dbReference type="GO" id="GO:0009297">
    <property type="term" value="P:pilus assembly"/>
    <property type="evidence" value="ECO:0007669"/>
    <property type="project" value="InterPro"/>
</dbReference>
<name>A0AAU7J0K9_9ENTR</name>
<keyword evidence="8 11" id="KW-0472">Membrane</keyword>
<proteinExistence type="inferred from homology"/>
<feature type="domain" description="PapC-like C-terminal" evidence="13">
    <location>
        <begin position="778"/>
        <end position="844"/>
    </location>
</feature>
<dbReference type="InterPro" id="IPR018030">
    <property type="entry name" value="Fimbrial_membr_usher_CS"/>
</dbReference>
<dbReference type="KEGG" id="edy:F0320_20430"/>
<dbReference type="Pfam" id="PF13953">
    <property type="entry name" value="PapC_C"/>
    <property type="match status" value="1"/>
</dbReference>
<evidence type="ECO:0000256" key="10">
    <source>
        <dbReference type="ARBA" id="ARBA00023237"/>
    </source>
</evidence>
<evidence type="ECO:0000256" key="9">
    <source>
        <dbReference type="ARBA" id="ARBA00023157"/>
    </source>
</evidence>
<dbReference type="SUPFAM" id="SSF141729">
    <property type="entry name" value="FimD N-terminal domain-like"/>
    <property type="match status" value="1"/>
</dbReference>
<dbReference type="InterPro" id="IPR025949">
    <property type="entry name" value="PapC-like_C"/>
</dbReference>
<comment type="similarity">
    <text evidence="2 11">Belongs to the fimbrial export usher family.</text>
</comment>
<keyword evidence="7 12" id="KW-0732">Signal</keyword>
<evidence type="ECO:0000256" key="5">
    <source>
        <dbReference type="ARBA" id="ARBA00022558"/>
    </source>
</evidence>
<dbReference type="GO" id="GO:0015473">
    <property type="term" value="F:fimbrial usher porin activity"/>
    <property type="evidence" value="ECO:0007669"/>
    <property type="project" value="InterPro"/>
</dbReference>
<dbReference type="Gene3D" id="3.10.20.410">
    <property type="match status" value="1"/>
</dbReference>
<dbReference type="Gene3D" id="2.60.40.2070">
    <property type="match status" value="1"/>
</dbReference>
<dbReference type="Pfam" id="PF13954">
    <property type="entry name" value="PapC_N"/>
    <property type="match status" value="1"/>
</dbReference>
<keyword evidence="5 11" id="KW-1029">Fimbrium biogenesis</keyword>
<dbReference type="Proteomes" id="UP000323234">
    <property type="component" value="Chromosome"/>
</dbReference>
<dbReference type="PROSITE" id="PS01151">
    <property type="entry name" value="FIMBRIAL_USHER"/>
    <property type="match status" value="1"/>
</dbReference>
<keyword evidence="10 11" id="KW-0998">Cell outer membrane</keyword>
<keyword evidence="6 11" id="KW-0812">Transmembrane</keyword>
<dbReference type="Gene3D" id="2.60.40.3110">
    <property type="match status" value="1"/>
</dbReference>
<evidence type="ECO:0000259" key="14">
    <source>
        <dbReference type="Pfam" id="PF13954"/>
    </source>
</evidence>
<dbReference type="RefSeq" id="WP_126330577.1">
    <property type="nucleotide sequence ID" value="NZ_CP126604.1"/>
</dbReference>
<feature type="chain" id="PRO_5043661029" evidence="12">
    <location>
        <begin position="29"/>
        <end position="861"/>
    </location>
</feature>
<dbReference type="AlphaFoldDB" id="A0AAU7J0K9"/>
<reference evidence="15" key="1">
    <citation type="submission" date="2023-05" db="EMBL/GenBank/DDBJ databases">
        <title>Complete genome sequence data from fresh produce 2nd batch.</title>
        <authorList>
            <person name="Stein M."/>
            <person name="Cho G.-S."/>
            <person name="Brinks E."/>
            <person name="Franz C.M.A.P."/>
        </authorList>
    </citation>
    <scope>NUCLEOTIDE SEQUENCE [LARGE SCALE GENOMIC DNA]</scope>
    <source>
        <strain evidence="15">E1</strain>
    </source>
</reference>
<accession>A0AAU7J0K9</accession>
<evidence type="ECO:0000256" key="1">
    <source>
        <dbReference type="ARBA" id="ARBA00004571"/>
    </source>
</evidence>
<feature type="domain" description="PapC N-terminal" evidence="14">
    <location>
        <begin position="43"/>
        <end position="188"/>
    </location>
</feature>
<feature type="signal peptide" evidence="12">
    <location>
        <begin position="1"/>
        <end position="28"/>
    </location>
</feature>
<dbReference type="FunFam" id="2.60.40.3110:FF:000001">
    <property type="entry name" value="Putative fimbrial outer membrane usher"/>
    <property type="match status" value="1"/>
</dbReference>
<dbReference type="GO" id="GO:0009279">
    <property type="term" value="C:cell outer membrane"/>
    <property type="evidence" value="ECO:0007669"/>
    <property type="project" value="UniProtKB-SubCell"/>
</dbReference>
<keyword evidence="9" id="KW-1015">Disulfide bond</keyword>
<protein>
    <submittedName>
        <fullName evidence="15">Fimbria/pilus outer membrane usher protein</fullName>
    </submittedName>
</protein>
<evidence type="ECO:0000256" key="3">
    <source>
        <dbReference type="ARBA" id="ARBA00022448"/>
    </source>
</evidence>
<dbReference type="Pfam" id="PF00577">
    <property type="entry name" value="Usher"/>
    <property type="match status" value="1"/>
</dbReference>
<dbReference type="PANTHER" id="PTHR30451:SF21">
    <property type="entry name" value="FIMBRIAL USHER DOMAIN-CONTAINING PROTEIN YDET-RELATED"/>
    <property type="match status" value="1"/>
</dbReference>
<evidence type="ECO:0000256" key="4">
    <source>
        <dbReference type="ARBA" id="ARBA00022452"/>
    </source>
</evidence>
<evidence type="ECO:0000256" key="12">
    <source>
        <dbReference type="SAM" id="SignalP"/>
    </source>
</evidence>
<sequence>MVAVLPSRFPRSALACLVTLLIPSLVYAGDSKAPELNESSDVYFNPALLSLGNPNQEHVDLSLYESGTQAPGKYRVDIFVNSENVDARDVDFRLNEESGKNRLIPCLSLKDLRSYGVKTYLFPSLGDTNTTCVNLNAIPDADSQFYFNSQKLVLRIPQAALIPKARGYVDSAQWDNGINALLLNYSFSGDSTHDHSGTGRNSNSQYANLRPGLNVGPWRFRNYSTWNHGSDGRSNFESVYTYAQRNIVTLKGQMTFGDSSSPSDVFDSVPFRGVQIASDDDMLPESLRGYAPVVRGIARTNAQVVIRQNGYEIYRSYVSPGAFEITDMYPTGGSGDLEVTIKEADGSEQHILVPFASLPVLQREGRLKYSTTTGQYRSYDSAVNKTPFFQGTAIYGMPKGVTIYGGLQGAEHYSSMSMGLGKNMGDVGALSVDVTLADAKLKSSESPQGTSMRIRYNKNITQTGTNFAIAGYRYSTSGYYTMGETLDSWRNDDSNASSNVGRARNREELTMTQTIGESMGSLSLSAIHEAYWDTRQSTESYSTGYNNSWKGISYSINYSYSRNGTSSGNNDGSKVYDKDQIVSLNINVPFSNFLLGHNMNVSYGMTGTKGVGTSHTVGLNGTLLEDNNLSWNMQKGYSTSDTGTTGNLNVDYRGTYGEMNGGYSYDPDNSRVNYGISGGMILHRDGLTLSQPLGETISLVKAPGASGVKIHGQTGVKTDFRGYAVVPYETAFRKNDVGLDTEYLGDDIDLVQTNKTVIPTRGAIVRAEFEARIGSRALITLRLKDGKYVPFGATVTANDSTQDVEFIVGEEGQVYVSGLKKQGVLLASWGASTSKKCTVKYFMPDSTEKSSLINMNSECIQ</sequence>
<evidence type="ECO:0000313" key="15">
    <source>
        <dbReference type="EMBL" id="XBN39617.1"/>
    </source>
</evidence>
<evidence type="ECO:0000256" key="8">
    <source>
        <dbReference type="ARBA" id="ARBA00023136"/>
    </source>
</evidence>
<dbReference type="FunFam" id="2.60.40.2610:FF:000001">
    <property type="entry name" value="Outer membrane fimbrial usher protein"/>
    <property type="match status" value="1"/>
</dbReference>
<comment type="subcellular location">
    <subcellularLocation>
        <location evidence="1 11">Cell outer membrane</location>
        <topology evidence="1 11">Multi-pass membrane protein</topology>
    </subcellularLocation>
</comment>
<evidence type="ECO:0000256" key="7">
    <source>
        <dbReference type="ARBA" id="ARBA00022729"/>
    </source>
</evidence>
<keyword evidence="16" id="KW-1185">Reference proteome</keyword>
<dbReference type="Gene3D" id="2.60.40.2610">
    <property type="entry name" value="Outer membrane usher protein FimD, plug domain"/>
    <property type="match status" value="1"/>
</dbReference>
<dbReference type="InterPro" id="IPR000015">
    <property type="entry name" value="Fimb_usher"/>
</dbReference>
<keyword evidence="3 11" id="KW-0813">Transport</keyword>
<dbReference type="FunFam" id="3.10.20.410:FF:000001">
    <property type="entry name" value="Fimbrial outer membrane usher protein"/>
    <property type="match status" value="1"/>
</dbReference>
<evidence type="ECO:0000259" key="13">
    <source>
        <dbReference type="Pfam" id="PF13953"/>
    </source>
</evidence>
<evidence type="ECO:0000256" key="6">
    <source>
        <dbReference type="ARBA" id="ARBA00022692"/>
    </source>
</evidence>
<dbReference type="EMBL" id="CP126604">
    <property type="protein sequence ID" value="XBN39617.1"/>
    <property type="molecule type" value="Genomic_DNA"/>
</dbReference>
<dbReference type="InterPro" id="IPR042186">
    <property type="entry name" value="FimD_plug_dom"/>
</dbReference>
<organism evidence="15 16">
    <name type="scientific">Enterobacter dykesii</name>
    <dbReference type="NCBI Taxonomy" id="2797506"/>
    <lineage>
        <taxon>Bacteria</taxon>
        <taxon>Pseudomonadati</taxon>
        <taxon>Pseudomonadota</taxon>
        <taxon>Gammaproteobacteria</taxon>
        <taxon>Enterobacterales</taxon>
        <taxon>Enterobacteriaceae</taxon>
        <taxon>Enterobacter</taxon>
    </lineage>
</organism>
<dbReference type="InterPro" id="IPR037224">
    <property type="entry name" value="PapC_N_sf"/>
</dbReference>
<keyword evidence="4" id="KW-1134">Transmembrane beta strand</keyword>
<dbReference type="InterPro" id="IPR025885">
    <property type="entry name" value="PapC_N"/>
</dbReference>
<evidence type="ECO:0000256" key="2">
    <source>
        <dbReference type="ARBA" id="ARBA00008064"/>
    </source>
</evidence>